<keyword evidence="6" id="KW-0378">Hydrolase</keyword>
<keyword evidence="3" id="KW-0238">DNA-binding</keyword>
<dbReference type="SMART" id="SM00487">
    <property type="entry name" value="DEXDc"/>
    <property type="match status" value="1"/>
</dbReference>
<evidence type="ECO:0000313" key="6">
    <source>
        <dbReference type="EMBL" id="MFD2910446.1"/>
    </source>
</evidence>
<evidence type="ECO:0000313" key="7">
    <source>
        <dbReference type="Proteomes" id="UP001597561"/>
    </source>
</evidence>
<evidence type="ECO:0000259" key="4">
    <source>
        <dbReference type="PROSITE" id="PS51192"/>
    </source>
</evidence>
<name>A0ABW5ZE97_9BACL</name>
<dbReference type="Gene3D" id="3.40.50.300">
    <property type="entry name" value="P-loop containing nucleotide triphosphate hydrolases"/>
    <property type="match status" value="2"/>
</dbReference>
<keyword evidence="7" id="KW-1185">Reference proteome</keyword>
<dbReference type="PROSITE" id="PS51194">
    <property type="entry name" value="HELICASE_CTER"/>
    <property type="match status" value="1"/>
</dbReference>
<keyword evidence="6" id="KW-0347">Helicase</keyword>
<dbReference type="InterPro" id="IPR027417">
    <property type="entry name" value="P-loop_NTPase"/>
</dbReference>
<keyword evidence="2" id="KW-0067">ATP-binding</keyword>
<evidence type="ECO:0000256" key="2">
    <source>
        <dbReference type="ARBA" id="ARBA00022840"/>
    </source>
</evidence>
<sequence>MITPQQFLSGRQFLLCEVLNVFPLEQCQNEITMIPAVEKFRCNRCSNTKRYLFATHACGKCGRLCTYCRNCIQMGKASECERIVLWNASPFQKEPPAAPILQWQGSLSPPQQRASAALIQSIDSKRSILIHAVCGAGKTEILFPAIENALQHALRVCIATPRRDVVQELAPRLKRAFPTSEIESLYGGSEDRLPHAHVTIATTHQLIRFREAFDVMIIDEVDAFPYAADHALQKAAQHARKKNSTLIYLSATPSRKIKTDQTVKIPARFHGHPLPVPKTKWLGNWRKSLLKKKVDPILLKWLTIHPKALVFMPDIESMEIYADLLDVPFVHSADPDRGQKVQAFREGRHQVMLTTTILERGVTFPGVEVAVVGAGDPVFTEAALVQIAGRVGRDPAKPHGDVTLFHTGLTDAIVKAQRHIVLMNKEAQKLGYLK</sequence>
<comment type="caution">
    <text evidence="6">The sequence shown here is derived from an EMBL/GenBank/DDBJ whole genome shotgun (WGS) entry which is preliminary data.</text>
</comment>
<reference evidence="7" key="1">
    <citation type="journal article" date="2019" name="Int. J. Syst. Evol. Microbiol.">
        <title>The Global Catalogue of Microorganisms (GCM) 10K type strain sequencing project: providing services to taxonomists for standard genome sequencing and annotation.</title>
        <authorList>
            <consortium name="The Broad Institute Genomics Platform"/>
            <consortium name="The Broad Institute Genome Sequencing Center for Infectious Disease"/>
            <person name="Wu L."/>
            <person name="Ma J."/>
        </authorList>
    </citation>
    <scope>NUCLEOTIDE SEQUENCE [LARGE SCALE GENOMIC DNA]</scope>
    <source>
        <strain evidence="7">KCTC 13528</strain>
    </source>
</reference>
<feature type="domain" description="Helicase C-terminal" evidence="5">
    <location>
        <begin position="293"/>
        <end position="434"/>
    </location>
</feature>
<feature type="domain" description="Helicase ATP-binding" evidence="4">
    <location>
        <begin position="119"/>
        <end position="271"/>
    </location>
</feature>
<accession>A0ABW5ZE97</accession>
<dbReference type="InterPro" id="IPR001650">
    <property type="entry name" value="Helicase_C-like"/>
</dbReference>
<dbReference type="Pfam" id="PF04851">
    <property type="entry name" value="ResIII"/>
    <property type="match status" value="1"/>
</dbReference>
<dbReference type="PROSITE" id="PS51192">
    <property type="entry name" value="HELICASE_ATP_BIND_1"/>
    <property type="match status" value="1"/>
</dbReference>
<keyword evidence="1" id="KW-0547">Nucleotide-binding</keyword>
<dbReference type="GO" id="GO:0004386">
    <property type="term" value="F:helicase activity"/>
    <property type="evidence" value="ECO:0007669"/>
    <property type="project" value="UniProtKB-KW"/>
</dbReference>
<dbReference type="SUPFAM" id="SSF52540">
    <property type="entry name" value="P-loop containing nucleoside triphosphate hydrolases"/>
    <property type="match status" value="1"/>
</dbReference>
<dbReference type="Pfam" id="PF00271">
    <property type="entry name" value="Helicase_C"/>
    <property type="match status" value="1"/>
</dbReference>
<proteinExistence type="predicted"/>
<evidence type="ECO:0000256" key="1">
    <source>
        <dbReference type="ARBA" id="ARBA00022741"/>
    </source>
</evidence>
<evidence type="ECO:0000259" key="5">
    <source>
        <dbReference type="PROSITE" id="PS51194"/>
    </source>
</evidence>
<dbReference type="CDD" id="cd17925">
    <property type="entry name" value="DEXDc_ComFA"/>
    <property type="match status" value="1"/>
</dbReference>
<dbReference type="Proteomes" id="UP001597561">
    <property type="component" value="Unassembled WGS sequence"/>
</dbReference>
<gene>
    <name evidence="6" type="ORF">ACFS5P_01005</name>
</gene>
<evidence type="ECO:0000256" key="3">
    <source>
        <dbReference type="ARBA" id="ARBA00023125"/>
    </source>
</evidence>
<protein>
    <submittedName>
        <fullName evidence="6">DEAD/DEAH box helicase</fullName>
    </submittedName>
</protein>
<dbReference type="PANTHER" id="PTHR30580">
    <property type="entry name" value="PRIMOSOMAL PROTEIN N"/>
    <property type="match status" value="1"/>
</dbReference>
<dbReference type="InterPro" id="IPR006935">
    <property type="entry name" value="Helicase/UvrB_N"/>
</dbReference>
<dbReference type="SMART" id="SM00490">
    <property type="entry name" value="HELICc"/>
    <property type="match status" value="1"/>
</dbReference>
<dbReference type="PANTHER" id="PTHR30580:SF1">
    <property type="entry name" value="COMF OPERON PROTEIN 1"/>
    <property type="match status" value="1"/>
</dbReference>
<dbReference type="EMBL" id="JBHUPG010000001">
    <property type="protein sequence ID" value="MFD2910446.1"/>
    <property type="molecule type" value="Genomic_DNA"/>
</dbReference>
<dbReference type="InterPro" id="IPR014001">
    <property type="entry name" value="Helicase_ATP-bd"/>
</dbReference>
<dbReference type="RefSeq" id="WP_204728011.1">
    <property type="nucleotide sequence ID" value="NZ_JAFBDK010000002.1"/>
</dbReference>
<organism evidence="6 7">
    <name type="scientific">Jeotgalibacillus terrae</name>
    <dbReference type="NCBI Taxonomy" id="587735"/>
    <lineage>
        <taxon>Bacteria</taxon>
        <taxon>Bacillati</taxon>
        <taxon>Bacillota</taxon>
        <taxon>Bacilli</taxon>
        <taxon>Bacillales</taxon>
        <taxon>Caryophanaceae</taxon>
        <taxon>Jeotgalibacillus</taxon>
    </lineage>
</organism>